<keyword evidence="17 18" id="KW-0170">Cobalt</keyword>
<evidence type="ECO:0000256" key="17">
    <source>
        <dbReference type="ARBA" id="ARBA00023285"/>
    </source>
</evidence>
<dbReference type="Gene3D" id="1.20.1090.10">
    <property type="entry name" value="Dehydroquinate synthase-like - alpha domain"/>
    <property type="match status" value="1"/>
</dbReference>
<dbReference type="SUPFAM" id="SSF56796">
    <property type="entry name" value="Dehydroquinate synthase-like"/>
    <property type="match status" value="1"/>
</dbReference>
<evidence type="ECO:0000259" key="19">
    <source>
        <dbReference type="Pfam" id="PF01761"/>
    </source>
</evidence>
<evidence type="ECO:0000256" key="6">
    <source>
        <dbReference type="ARBA" id="ARBA00005412"/>
    </source>
</evidence>
<evidence type="ECO:0000256" key="18">
    <source>
        <dbReference type="HAMAP-Rule" id="MF_00110"/>
    </source>
</evidence>
<dbReference type="Pfam" id="PF01761">
    <property type="entry name" value="DHQ_synthase"/>
    <property type="match status" value="1"/>
</dbReference>
<dbReference type="PIRSF" id="PIRSF001455">
    <property type="entry name" value="DHQ_synth"/>
    <property type="match status" value="1"/>
</dbReference>
<dbReference type="Gene3D" id="3.40.50.1970">
    <property type="match status" value="1"/>
</dbReference>
<feature type="binding site" evidence="18">
    <location>
        <position position="181"/>
    </location>
    <ligand>
        <name>Zn(2+)</name>
        <dbReference type="ChEBI" id="CHEBI:29105"/>
    </ligand>
</feature>
<evidence type="ECO:0000313" key="21">
    <source>
        <dbReference type="EMBL" id="SQI56545.1"/>
    </source>
</evidence>
<dbReference type="UniPathway" id="UPA00053">
    <property type="reaction ID" value="UER00085"/>
</dbReference>
<evidence type="ECO:0000256" key="10">
    <source>
        <dbReference type="ARBA" id="ARBA00022605"/>
    </source>
</evidence>
<accession>A0A2X4YXK7</accession>
<evidence type="ECO:0000313" key="22">
    <source>
        <dbReference type="Proteomes" id="UP000249134"/>
    </source>
</evidence>
<dbReference type="EC" id="4.2.3.4" evidence="7 18"/>
<organism evidence="21 22">
    <name type="scientific">Lederbergia lenta</name>
    <name type="common">Bacillus lentus</name>
    <dbReference type="NCBI Taxonomy" id="1467"/>
    <lineage>
        <taxon>Bacteria</taxon>
        <taxon>Bacillati</taxon>
        <taxon>Bacillota</taxon>
        <taxon>Bacilli</taxon>
        <taxon>Bacillales</taxon>
        <taxon>Bacillaceae</taxon>
        <taxon>Lederbergia</taxon>
    </lineage>
</organism>
<keyword evidence="9 18" id="KW-0963">Cytoplasm</keyword>
<keyword evidence="22" id="KW-1185">Reference proteome</keyword>
<evidence type="ECO:0000256" key="15">
    <source>
        <dbReference type="ARBA" id="ARBA00023141"/>
    </source>
</evidence>
<comment type="cofactor">
    <cofactor evidence="18">
        <name>Co(2+)</name>
        <dbReference type="ChEBI" id="CHEBI:48828"/>
    </cofactor>
    <cofactor evidence="18">
        <name>Zn(2+)</name>
        <dbReference type="ChEBI" id="CHEBI:29105"/>
    </cofactor>
    <text evidence="18">Binds 1 divalent metal cation per subunit. Can use either Co(2+) or Zn(2+).</text>
</comment>
<evidence type="ECO:0000256" key="13">
    <source>
        <dbReference type="ARBA" id="ARBA00022833"/>
    </source>
</evidence>
<evidence type="ECO:0000256" key="5">
    <source>
        <dbReference type="ARBA" id="ARBA00004661"/>
    </source>
</evidence>
<gene>
    <name evidence="18 21" type="primary">aroB</name>
    <name evidence="21" type="ORF">NCTC4824_01946</name>
</gene>
<feature type="binding site" evidence="18">
    <location>
        <begin position="69"/>
        <end position="74"/>
    </location>
    <ligand>
        <name>NAD(+)</name>
        <dbReference type="ChEBI" id="CHEBI:57540"/>
    </ligand>
</feature>
<feature type="domain" description="3-dehydroquinate synthase N-terminal" evidence="19">
    <location>
        <begin position="65"/>
        <end position="176"/>
    </location>
</feature>
<evidence type="ECO:0000256" key="14">
    <source>
        <dbReference type="ARBA" id="ARBA00023027"/>
    </source>
</evidence>
<keyword evidence="16 18" id="KW-0456">Lyase</keyword>
<dbReference type="PANTHER" id="PTHR43622">
    <property type="entry name" value="3-DEHYDROQUINATE SYNTHASE"/>
    <property type="match status" value="1"/>
</dbReference>
<dbReference type="GO" id="GO:0003856">
    <property type="term" value="F:3-dehydroquinate synthase activity"/>
    <property type="evidence" value="ECO:0007669"/>
    <property type="project" value="UniProtKB-UniRule"/>
</dbReference>
<evidence type="ECO:0000256" key="1">
    <source>
        <dbReference type="ARBA" id="ARBA00001393"/>
    </source>
</evidence>
<keyword evidence="12 18" id="KW-0547">Nucleotide-binding</keyword>
<evidence type="ECO:0000256" key="8">
    <source>
        <dbReference type="ARBA" id="ARBA00017684"/>
    </source>
</evidence>
<dbReference type="HAMAP" id="MF_00110">
    <property type="entry name" value="DHQ_synthase"/>
    <property type="match status" value="1"/>
</dbReference>
<comment type="pathway">
    <text evidence="5 18">Metabolic intermediate biosynthesis; chorismate biosynthesis; chorismate from D-erythrose 4-phosphate and phosphoenolpyruvate: step 2/7.</text>
</comment>
<feature type="binding site" evidence="18">
    <location>
        <begin position="166"/>
        <end position="169"/>
    </location>
    <ligand>
        <name>NAD(+)</name>
        <dbReference type="ChEBI" id="CHEBI:57540"/>
    </ligand>
</feature>
<dbReference type="STRING" id="1348624.GCA_001591545_01016"/>
<dbReference type="InterPro" id="IPR030960">
    <property type="entry name" value="DHQS/DOIS_N"/>
</dbReference>
<reference evidence="21 22" key="1">
    <citation type="submission" date="2018-06" db="EMBL/GenBank/DDBJ databases">
        <authorList>
            <consortium name="Pathogen Informatics"/>
            <person name="Doyle S."/>
        </authorList>
    </citation>
    <scope>NUCLEOTIDE SEQUENCE [LARGE SCALE GENOMIC DNA]</scope>
    <source>
        <strain evidence="21 22">NCTC4824</strain>
    </source>
</reference>
<comment type="cofactor">
    <cofactor evidence="2 18">
        <name>NAD(+)</name>
        <dbReference type="ChEBI" id="CHEBI:57540"/>
    </cofactor>
</comment>
<dbReference type="PANTHER" id="PTHR43622:SF7">
    <property type="entry name" value="3-DEHYDROQUINATE SYNTHASE, CHLOROPLASTIC"/>
    <property type="match status" value="1"/>
</dbReference>
<comment type="catalytic activity">
    <reaction evidence="1 18">
        <text>7-phospho-2-dehydro-3-deoxy-D-arabino-heptonate = 3-dehydroquinate + phosphate</text>
        <dbReference type="Rhea" id="RHEA:21968"/>
        <dbReference type="ChEBI" id="CHEBI:32364"/>
        <dbReference type="ChEBI" id="CHEBI:43474"/>
        <dbReference type="ChEBI" id="CHEBI:58394"/>
        <dbReference type="EC" id="4.2.3.4"/>
    </reaction>
</comment>
<comment type="function">
    <text evidence="18">Catalyzes the conversion of 3-deoxy-D-arabino-heptulosonate 7-phosphate (DAHP) to dehydroquinate (DHQ).</text>
</comment>
<comment type="subcellular location">
    <subcellularLocation>
        <location evidence="4 18">Cytoplasm</location>
    </subcellularLocation>
</comment>
<dbReference type="EMBL" id="LS483476">
    <property type="protein sequence ID" value="SQI56545.1"/>
    <property type="molecule type" value="Genomic_DNA"/>
</dbReference>
<feature type="binding site" evidence="18">
    <location>
        <position position="139"/>
    </location>
    <ligand>
        <name>NAD(+)</name>
        <dbReference type="ChEBI" id="CHEBI:57540"/>
    </ligand>
</feature>
<evidence type="ECO:0000256" key="7">
    <source>
        <dbReference type="ARBA" id="ARBA00013031"/>
    </source>
</evidence>
<sequence>MKVEINTPSKSYSVIIKSGAIKLLGKQLNAKKYTKLYIITDQTVGPLHLDTLKAQLPNDLEAVEFQVPSGEQAKQFSVYEQCLEFALENGLDRNSCIIAFGGGAVGDLAGFVAATYMRGIDFFQIPTTILAHDSAVGGKTAINLPLGKNMVGVFHQPETVIYDIDFLKTLPTSEIRSGFAEVVKHALIADPQLLKYLMENITSLSEITDDMFVYILGRGIEIKAAVVSEDEKETGVRAVLNFGHTLGHAIEATAGYGKYTHGEAVMIGMVYALYLSKEKLGLTYDISKFIEWIHQLGYDSHIPNYLSFDQAFQAMQRDKKSVANKPYFVLLASVGKPVLEEVEKSLAEKTFITFKQME</sequence>
<evidence type="ECO:0000256" key="11">
    <source>
        <dbReference type="ARBA" id="ARBA00022723"/>
    </source>
</evidence>
<dbReference type="CDD" id="cd08195">
    <property type="entry name" value="DHQS"/>
    <property type="match status" value="1"/>
</dbReference>
<evidence type="ECO:0000256" key="16">
    <source>
        <dbReference type="ARBA" id="ARBA00023239"/>
    </source>
</evidence>
<name>A0A2X4YXK7_LEDLE</name>
<feature type="binding site" evidence="18">
    <location>
        <begin position="103"/>
        <end position="107"/>
    </location>
    <ligand>
        <name>NAD(+)</name>
        <dbReference type="ChEBI" id="CHEBI:57540"/>
    </ligand>
</feature>
<dbReference type="RefSeq" id="WP_066137801.1">
    <property type="nucleotide sequence ID" value="NZ_CBCSGM010000001.1"/>
</dbReference>
<dbReference type="InterPro" id="IPR056179">
    <property type="entry name" value="DHQS_C"/>
</dbReference>
<protein>
    <recommendedName>
        <fullName evidence="8 18">3-dehydroquinate synthase</fullName>
        <shortName evidence="18">DHQS</shortName>
        <ecNumber evidence="7 18">4.2.3.4</ecNumber>
    </recommendedName>
</protein>
<comment type="cofactor">
    <cofactor evidence="3">
        <name>Zn(2+)</name>
        <dbReference type="ChEBI" id="CHEBI:29105"/>
    </cofactor>
</comment>
<evidence type="ECO:0000256" key="9">
    <source>
        <dbReference type="ARBA" id="ARBA00022490"/>
    </source>
</evidence>
<proteinExistence type="inferred from homology"/>
<dbReference type="Pfam" id="PF24621">
    <property type="entry name" value="DHQS_C"/>
    <property type="match status" value="1"/>
</dbReference>
<dbReference type="InterPro" id="IPR030963">
    <property type="entry name" value="DHQ_synth_fam"/>
</dbReference>
<dbReference type="GO" id="GO:0005737">
    <property type="term" value="C:cytoplasm"/>
    <property type="evidence" value="ECO:0007669"/>
    <property type="project" value="UniProtKB-SubCell"/>
</dbReference>
<comment type="similarity">
    <text evidence="6 18">Belongs to the sugar phosphate cyclases superfamily. Dehydroquinate synthase family.</text>
</comment>
<dbReference type="GO" id="GO:0046872">
    <property type="term" value="F:metal ion binding"/>
    <property type="evidence" value="ECO:0007669"/>
    <property type="project" value="UniProtKB-KW"/>
</dbReference>
<feature type="binding site" evidence="18">
    <location>
        <position position="261"/>
    </location>
    <ligand>
        <name>Zn(2+)</name>
        <dbReference type="ChEBI" id="CHEBI:29105"/>
    </ligand>
</feature>
<evidence type="ECO:0000259" key="20">
    <source>
        <dbReference type="Pfam" id="PF24621"/>
    </source>
</evidence>
<evidence type="ECO:0000256" key="2">
    <source>
        <dbReference type="ARBA" id="ARBA00001911"/>
    </source>
</evidence>
<keyword evidence="14 18" id="KW-0520">NAD</keyword>
<keyword evidence="10 18" id="KW-0028">Amino-acid biosynthesis</keyword>
<dbReference type="AlphaFoldDB" id="A0A2X4YXK7"/>
<keyword evidence="13 18" id="KW-0862">Zinc</keyword>
<dbReference type="InterPro" id="IPR050071">
    <property type="entry name" value="Dehydroquinate_synthase"/>
</dbReference>
<dbReference type="Proteomes" id="UP000249134">
    <property type="component" value="Chromosome 1"/>
</dbReference>
<dbReference type="NCBIfam" id="TIGR01357">
    <property type="entry name" value="aroB"/>
    <property type="match status" value="1"/>
</dbReference>
<dbReference type="GO" id="GO:0008652">
    <property type="term" value="P:amino acid biosynthetic process"/>
    <property type="evidence" value="ECO:0007669"/>
    <property type="project" value="UniProtKB-KW"/>
</dbReference>
<evidence type="ECO:0000256" key="3">
    <source>
        <dbReference type="ARBA" id="ARBA00001947"/>
    </source>
</evidence>
<dbReference type="InterPro" id="IPR016037">
    <property type="entry name" value="DHQ_synth_AroB"/>
</dbReference>
<dbReference type="GO" id="GO:0009423">
    <property type="term" value="P:chorismate biosynthetic process"/>
    <property type="evidence" value="ECO:0007669"/>
    <property type="project" value="UniProtKB-UniRule"/>
</dbReference>
<keyword evidence="15 18" id="KW-0057">Aromatic amino acid biosynthesis</keyword>
<dbReference type="KEGG" id="blen:NCTC4824_01946"/>
<feature type="binding site" evidence="18">
    <location>
        <position position="244"/>
    </location>
    <ligand>
        <name>Zn(2+)</name>
        <dbReference type="ChEBI" id="CHEBI:29105"/>
    </ligand>
</feature>
<feature type="binding site" evidence="18">
    <location>
        <begin position="127"/>
        <end position="128"/>
    </location>
    <ligand>
        <name>NAD(+)</name>
        <dbReference type="ChEBI" id="CHEBI:57540"/>
    </ligand>
</feature>
<feature type="binding site" evidence="18">
    <location>
        <position position="148"/>
    </location>
    <ligand>
        <name>NAD(+)</name>
        <dbReference type="ChEBI" id="CHEBI:57540"/>
    </ligand>
</feature>
<feature type="domain" description="3-dehydroquinate synthase C-terminal" evidence="20">
    <location>
        <begin position="178"/>
        <end position="321"/>
    </location>
</feature>
<keyword evidence="11 18" id="KW-0479">Metal-binding</keyword>
<dbReference type="GO" id="GO:0000166">
    <property type="term" value="F:nucleotide binding"/>
    <property type="evidence" value="ECO:0007669"/>
    <property type="project" value="UniProtKB-KW"/>
</dbReference>
<dbReference type="GO" id="GO:0009073">
    <property type="term" value="P:aromatic amino acid family biosynthetic process"/>
    <property type="evidence" value="ECO:0007669"/>
    <property type="project" value="UniProtKB-KW"/>
</dbReference>
<evidence type="ECO:0000256" key="12">
    <source>
        <dbReference type="ARBA" id="ARBA00022741"/>
    </source>
</evidence>
<evidence type="ECO:0000256" key="4">
    <source>
        <dbReference type="ARBA" id="ARBA00004496"/>
    </source>
</evidence>
<dbReference type="FunFam" id="3.40.50.1970:FF:000007">
    <property type="entry name" value="Pentafunctional AROM polypeptide"/>
    <property type="match status" value="1"/>
</dbReference>